<dbReference type="EMBL" id="MNCJ02000332">
    <property type="protein sequence ID" value="KAF5754434.1"/>
    <property type="molecule type" value="Genomic_DNA"/>
</dbReference>
<organism evidence="2 3">
    <name type="scientific">Helianthus annuus</name>
    <name type="common">Common sunflower</name>
    <dbReference type="NCBI Taxonomy" id="4232"/>
    <lineage>
        <taxon>Eukaryota</taxon>
        <taxon>Viridiplantae</taxon>
        <taxon>Streptophyta</taxon>
        <taxon>Embryophyta</taxon>
        <taxon>Tracheophyta</taxon>
        <taxon>Spermatophyta</taxon>
        <taxon>Magnoliopsida</taxon>
        <taxon>eudicotyledons</taxon>
        <taxon>Gunneridae</taxon>
        <taxon>Pentapetalae</taxon>
        <taxon>asterids</taxon>
        <taxon>campanulids</taxon>
        <taxon>Asterales</taxon>
        <taxon>Asteraceae</taxon>
        <taxon>Asteroideae</taxon>
        <taxon>Heliantheae alliance</taxon>
        <taxon>Heliantheae</taxon>
        <taxon>Helianthus</taxon>
    </lineage>
</organism>
<keyword evidence="3" id="KW-1185">Reference proteome</keyword>
<feature type="compositionally biased region" description="Basic residues" evidence="1">
    <location>
        <begin position="12"/>
        <end position="24"/>
    </location>
</feature>
<dbReference type="Gramene" id="mRNA:HanXRQr2_Chr17g0791151">
    <property type="protein sequence ID" value="CDS:HanXRQr2_Chr17g0791151.1"/>
    <property type="gene ID" value="HanXRQr2_Chr17g0791151"/>
</dbReference>
<name>A0A9K3GU35_HELAN</name>
<comment type="caution">
    <text evidence="2">The sequence shown here is derived from an EMBL/GenBank/DDBJ whole genome shotgun (WGS) entry which is preliminary data.</text>
</comment>
<evidence type="ECO:0000313" key="2">
    <source>
        <dbReference type="EMBL" id="KAF5754434.1"/>
    </source>
</evidence>
<accession>A0A9K3GU35</accession>
<reference evidence="2" key="1">
    <citation type="journal article" date="2017" name="Nature">
        <title>The sunflower genome provides insights into oil metabolism, flowering and Asterid evolution.</title>
        <authorList>
            <person name="Badouin H."/>
            <person name="Gouzy J."/>
            <person name="Grassa C.J."/>
            <person name="Murat F."/>
            <person name="Staton S.E."/>
            <person name="Cottret L."/>
            <person name="Lelandais-Briere C."/>
            <person name="Owens G.L."/>
            <person name="Carrere S."/>
            <person name="Mayjonade B."/>
            <person name="Legrand L."/>
            <person name="Gill N."/>
            <person name="Kane N.C."/>
            <person name="Bowers J.E."/>
            <person name="Hubner S."/>
            <person name="Bellec A."/>
            <person name="Berard A."/>
            <person name="Berges H."/>
            <person name="Blanchet N."/>
            <person name="Boniface M.C."/>
            <person name="Brunel D."/>
            <person name="Catrice O."/>
            <person name="Chaidir N."/>
            <person name="Claudel C."/>
            <person name="Donnadieu C."/>
            <person name="Faraut T."/>
            <person name="Fievet G."/>
            <person name="Helmstetter N."/>
            <person name="King M."/>
            <person name="Knapp S.J."/>
            <person name="Lai Z."/>
            <person name="Le Paslier M.C."/>
            <person name="Lippi Y."/>
            <person name="Lorenzon L."/>
            <person name="Mandel J.R."/>
            <person name="Marage G."/>
            <person name="Marchand G."/>
            <person name="Marquand E."/>
            <person name="Bret-Mestries E."/>
            <person name="Morien E."/>
            <person name="Nambeesan S."/>
            <person name="Nguyen T."/>
            <person name="Pegot-Espagnet P."/>
            <person name="Pouilly N."/>
            <person name="Raftis F."/>
            <person name="Sallet E."/>
            <person name="Schiex T."/>
            <person name="Thomas J."/>
            <person name="Vandecasteele C."/>
            <person name="Vares D."/>
            <person name="Vear F."/>
            <person name="Vautrin S."/>
            <person name="Crespi M."/>
            <person name="Mangin B."/>
            <person name="Burke J.M."/>
            <person name="Salse J."/>
            <person name="Munos S."/>
            <person name="Vincourt P."/>
            <person name="Rieseberg L.H."/>
            <person name="Langlade N.B."/>
        </authorList>
    </citation>
    <scope>NUCLEOTIDE SEQUENCE</scope>
    <source>
        <tissue evidence="2">Leaves</tissue>
    </source>
</reference>
<feature type="region of interest" description="Disordered" evidence="1">
    <location>
        <begin position="1"/>
        <end position="26"/>
    </location>
</feature>
<evidence type="ECO:0000256" key="1">
    <source>
        <dbReference type="SAM" id="MobiDB-lite"/>
    </source>
</evidence>
<protein>
    <submittedName>
        <fullName evidence="2">Uncharacterized protein</fullName>
    </submittedName>
</protein>
<dbReference type="AlphaFoldDB" id="A0A9K3GU35"/>
<gene>
    <name evidence="2" type="ORF">HanXRQr2_Chr17g0791151</name>
</gene>
<reference evidence="2" key="2">
    <citation type="submission" date="2020-06" db="EMBL/GenBank/DDBJ databases">
        <title>Helianthus annuus Genome sequencing and assembly Release 2.</title>
        <authorList>
            <person name="Gouzy J."/>
            <person name="Langlade N."/>
            <person name="Munos S."/>
        </authorList>
    </citation>
    <scope>NUCLEOTIDE SEQUENCE</scope>
    <source>
        <tissue evidence="2">Leaves</tissue>
    </source>
</reference>
<proteinExistence type="predicted"/>
<sequence>MAKLFFSLRGTKNPKKKKEKKNPKLKTQILKSKQNLFSKQNPKPKPIQVEFWQYHNST</sequence>
<evidence type="ECO:0000313" key="3">
    <source>
        <dbReference type="Proteomes" id="UP000215914"/>
    </source>
</evidence>
<dbReference type="Proteomes" id="UP000215914">
    <property type="component" value="Unassembled WGS sequence"/>
</dbReference>